<dbReference type="EMBL" id="VLTN01000013">
    <property type="protein sequence ID" value="KAA0154023.1"/>
    <property type="molecule type" value="Genomic_DNA"/>
</dbReference>
<organism evidence="8 12">
    <name type="scientific">Cafeteria roenbergensis</name>
    <name type="common">Marine flagellate</name>
    <dbReference type="NCBI Taxonomy" id="33653"/>
    <lineage>
        <taxon>Eukaryota</taxon>
        <taxon>Sar</taxon>
        <taxon>Stramenopiles</taxon>
        <taxon>Bigyra</taxon>
        <taxon>Opalozoa</taxon>
        <taxon>Bicosoecida</taxon>
        <taxon>Cafeteriaceae</taxon>
        <taxon>Cafeteria</taxon>
    </lineage>
</organism>
<evidence type="ECO:0000256" key="3">
    <source>
        <dbReference type="ARBA" id="ARBA00022989"/>
    </source>
</evidence>
<dbReference type="AlphaFoldDB" id="A0A5A8DNM0"/>
<evidence type="ECO:0000256" key="5">
    <source>
        <dbReference type="SAM" id="MobiDB-lite"/>
    </source>
</evidence>
<feature type="transmembrane region" description="Helical" evidence="6">
    <location>
        <begin position="271"/>
        <end position="294"/>
    </location>
</feature>
<dbReference type="Proteomes" id="UP000322899">
    <property type="component" value="Unassembled WGS sequence"/>
</dbReference>
<evidence type="ECO:0000313" key="8">
    <source>
        <dbReference type="EMBL" id="KAA0166759.1"/>
    </source>
</evidence>
<sequence length="753" mass="77602">MDTSARLSKEAFTGNNDGTDAFTVLGLMVVVPAAIFLTKVASSLLHSGPAGARQPHAVVRFAVEFCMFVVPTLLAMTSLASQAWWLAAALVAAGLLLDGLMRVTTGHPVVSPRRAARHAAWSYASGRPPFLTHLRAGVFVVTVLAILAADFPAFPRELLKTEVAGVSLMDMGVGAVVLGGAVASRQSRSVFSRAVTLANGRAAAVEAQRAASRYGSHAASAARQLFGLEGAFGSAVAASGPCLLLGLLRLAGTAATNYQTHVGEYGAHWNFFVTLALVGPLTVVAEAACVLCGLTPPLAESMRSDQELLAADPARDTDEDDVAAARARAEAASRLAMGSPSGFRGAAGQWLVDALPLVVCGLSLSGLHQLWLASSGFDWITGPTRLLDGSDASSFHIGITPWALVDANREGVTSMAGFLALSLIGVGIGRGVFLPLARHKAVTARASRLLAAAAGGAAYNSSLAEDAAADKAPAKLRRPAADGVELDDADCDDEVALPAEALWGMAAAMGITGAGLGLVFGLLQLWDGERPSGWGAPTPAEDTSRGFGPLSPSRRTANLTYVVAVASGVAILLAALLAVHLLVVPSPAVDRAARAEQAAAAGGAPLHGEAEKGPADGAADDSDESDADHDVDAAESEEQTPARQRRRTGRSSSSSRRRPGQLRAKPGSASGQLAEPHRERLGPWVALLDAANRHPLTLFLVGNVLTGVVNLTLQDLTLRTPNWAAQALLVGYAAACLGIVFELDRSGLVLSVL</sequence>
<evidence type="ECO:0000313" key="10">
    <source>
        <dbReference type="Proteomes" id="UP000322899"/>
    </source>
</evidence>
<dbReference type="GO" id="GO:0016020">
    <property type="term" value="C:membrane"/>
    <property type="evidence" value="ECO:0007669"/>
    <property type="project" value="UniProtKB-SubCell"/>
</dbReference>
<dbReference type="Pfam" id="PF06423">
    <property type="entry name" value="GWT1"/>
    <property type="match status" value="2"/>
</dbReference>
<reference evidence="10 11" key="1">
    <citation type="submission" date="2019-07" db="EMBL/GenBank/DDBJ databases">
        <title>Genomes of Cafeteria roenbergensis.</title>
        <authorList>
            <person name="Fischer M.G."/>
            <person name="Hackl T."/>
            <person name="Roman M."/>
        </authorList>
    </citation>
    <scope>NUCLEOTIDE SEQUENCE [LARGE SCALE GENOMIC DNA]</scope>
    <source>
        <strain evidence="7 11">BVI</strain>
        <strain evidence="8 12">Cflag</strain>
        <strain evidence="9 10">E4-10P</strain>
    </source>
</reference>
<feature type="transmembrane region" description="Helical" evidence="6">
    <location>
        <begin position="696"/>
        <end position="713"/>
    </location>
</feature>
<evidence type="ECO:0000256" key="2">
    <source>
        <dbReference type="ARBA" id="ARBA00022692"/>
    </source>
</evidence>
<evidence type="ECO:0000313" key="12">
    <source>
        <dbReference type="Proteomes" id="UP000325113"/>
    </source>
</evidence>
<dbReference type="PANTHER" id="PTHR20661">
    <property type="entry name" value="PHOSPHATIDYLINOSITOL-GLYCAN BIOSYNTHESIS CLASS W PROTEIN"/>
    <property type="match status" value="1"/>
</dbReference>
<feature type="transmembrane region" description="Helical" evidence="6">
    <location>
        <begin position="57"/>
        <end position="77"/>
    </location>
</feature>
<feature type="region of interest" description="Disordered" evidence="5">
    <location>
        <begin position="600"/>
        <end position="676"/>
    </location>
</feature>
<keyword evidence="11" id="KW-1185">Reference proteome</keyword>
<dbReference type="OrthoDB" id="15270at2759"/>
<dbReference type="GO" id="GO:0006506">
    <property type="term" value="P:GPI anchor biosynthetic process"/>
    <property type="evidence" value="ECO:0007669"/>
    <property type="project" value="InterPro"/>
</dbReference>
<accession>A0A5A8DNM0</accession>
<evidence type="ECO:0008006" key="13">
    <source>
        <dbReference type="Google" id="ProtNLM"/>
    </source>
</evidence>
<evidence type="ECO:0000313" key="7">
    <source>
        <dbReference type="EMBL" id="KAA0154023.1"/>
    </source>
</evidence>
<dbReference type="GO" id="GO:0032216">
    <property type="term" value="F:glucosaminyl-phosphatidylinositol O-acyltransferase activity"/>
    <property type="evidence" value="ECO:0007669"/>
    <property type="project" value="TreeGrafter"/>
</dbReference>
<evidence type="ECO:0000313" key="11">
    <source>
        <dbReference type="Proteomes" id="UP000323011"/>
    </source>
</evidence>
<comment type="caution">
    <text evidence="8">The sequence shown here is derived from an EMBL/GenBank/DDBJ whole genome shotgun (WGS) entry which is preliminary data.</text>
</comment>
<dbReference type="EMBL" id="VLTO01000024">
    <property type="protein sequence ID" value="KAA0174203.1"/>
    <property type="molecule type" value="Genomic_DNA"/>
</dbReference>
<protein>
    <recommendedName>
        <fullName evidence="13">GPI-anchored wall transfer protein 1</fullName>
    </recommendedName>
</protein>
<feature type="transmembrane region" description="Helical" evidence="6">
    <location>
        <begin position="134"/>
        <end position="151"/>
    </location>
</feature>
<feature type="transmembrane region" description="Helical" evidence="6">
    <location>
        <begin position="163"/>
        <end position="183"/>
    </location>
</feature>
<evidence type="ECO:0000313" key="9">
    <source>
        <dbReference type="EMBL" id="KAA0174203.1"/>
    </source>
</evidence>
<dbReference type="PANTHER" id="PTHR20661:SF0">
    <property type="entry name" value="PHOSPHATIDYLINOSITOL-GLYCAN BIOSYNTHESIS CLASS W PROTEIN"/>
    <property type="match status" value="1"/>
</dbReference>
<name>A0A5A8DNM0_CAFRO</name>
<keyword evidence="4 6" id="KW-0472">Membrane</keyword>
<evidence type="ECO:0000256" key="4">
    <source>
        <dbReference type="ARBA" id="ARBA00023136"/>
    </source>
</evidence>
<proteinExistence type="predicted"/>
<feature type="transmembrane region" description="Helical" evidence="6">
    <location>
        <begin position="22"/>
        <end position="45"/>
    </location>
</feature>
<dbReference type="EMBL" id="VLTM01000007">
    <property type="protein sequence ID" value="KAA0166759.1"/>
    <property type="molecule type" value="Genomic_DNA"/>
</dbReference>
<feature type="transmembrane region" description="Helical" evidence="6">
    <location>
        <begin position="231"/>
        <end position="251"/>
    </location>
</feature>
<dbReference type="GO" id="GO:0005783">
    <property type="term" value="C:endoplasmic reticulum"/>
    <property type="evidence" value="ECO:0007669"/>
    <property type="project" value="TreeGrafter"/>
</dbReference>
<comment type="subcellular location">
    <subcellularLocation>
        <location evidence="1">Membrane</location>
        <topology evidence="1">Multi-pass membrane protein</topology>
    </subcellularLocation>
</comment>
<feature type="transmembrane region" description="Helical" evidence="6">
    <location>
        <begin position="415"/>
        <end position="437"/>
    </location>
</feature>
<gene>
    <name evidence="9" type="ORF">FNF27_04215</name>
    <name evidence="7" type="ORF">FNF29_02646</name>
    <name evidence="8" type="ORF">FNF31_01134</name>
</gene>
<feature type="transmembrane region" description="Helical" evidence="6">
    <location>
        <begin position="350"/>
        <end position="371"/>
    </location>
</feature>
<feature type="transmembrane region" description="Helical" evidence="6">
    <location>
        <begin position="725"/>
        <end position="743"/>
    </location>
</feature>
<evidence type="ECO:0000256" key="1">
    <source>
        <dbReference type="ARBA" id="ARBA00004141"/>
    </source>
</evidence>
<keyword evidence="3 6" id="KW-1133">Transmembrane helix</keyword>
<feature type="compositionally biased region" description="Acidic residues" evidence="5">
    <location>
        <begin position="618"/>
        <end position="638"/>
    </location>
</feature>
<dbReference type="Proteomes" id="UP000325113">
    <property type="component" value="Unassembled WGS sequence"/>
</dbReference>
<feature type="transmembrane region" description="Helical" evidence="6">
    <location>
        <begin position="559"/>
        <end position="584"/>
    </location>
</feature>
<feature type="transmembrane region" description="Helical" evidence="6">
    <location>
        <begin position="502"/>
        <end position="526"/>
    </location>
</feature>
<feature type="compositionally biased region" description="Basic residues" evidence="5">
    <location>
        <begin position="643"/>
        <end position="660"/>
    </location>
</feature>
<keyword evidence="2 6" id="KW-0812">Transmembrane</keyword>
<feature type="transmembrane region" description="Helical" evidence="6">
    <location>
        <begin position="83"/>
        <end position="104"/>
    </location>
</feature>
<dbReference type="Proteomes" id="UP000323011">
    <property type="component" value="Unassembled WGS sequence"/>
</dbReference>
<dbReference type="InterPro" id="IPR009447">
    <property type="entry name" value="PIGW/GWT1"/>
</dbReference>
<dbReference type="GO" id="GO:0072659">
    <property type="term" value="P:protein localization to plasma membrane"/>
    <property type="evidence" value="ECO:0007669"/>
    <property type="project" value="TreeGrafter"/>
</dbReference>
<evidence type="ECO:0000256" key="6">
    <source>
        <dbReference type="SAM" id="Phobius"/>
    </source>
</evidence>